<dbReference type="EMBL" id="QMCH01000001">
    <property type="protein sequence ID" value="RAZ43992.1"/>
    <property type="molecule type" value="Genomic_DNA"/>
</dbReference>
<evidence type="ECO:0000313" key="2">
    <source>
        <dbReference type="Proteomes" id="UP000251072"/>
    </source>
</evidence>
<evidence type="ECO:0000313" key="1">
    <source>
        <dbReference type="EMBL" id="RAZ43992.1"/>
    </source>
</evidence>
<dbReference type="RefSeq" id="WP_112237335.1">
    <property type="nucleotide sequence ID" value="NZ_QMCH01000001.1"/>
</dbReference>
<comment type="caution">
    <text evidence="1">The sequence shown here is derived from an EMBL/GenBank/DDBJ whole genome shotgun (WGS) entry which is preliminary data.</text>
</comment>
<keyword evidence="2" id="KW-1185">Reference proteome</keyword>
<dbReference type="Proteomes" id="UP000251072">
    <property type="component" value="Unassembled WGS sequence"/>
</dbReference>
<dbReference type="Pfam" id="PF03269">
    <property type="entry name" value="DUF268"/>
    <property type="match status" value="1"/>
</dbReference>
<dbReference type="InterPro" id="IPR004951">
    <property type="entry name" value="DUF268_CAE_spp"/>
</dbReference>
<gene>
    <name evidence="1" type="ORF">DP176_02910</name>
</gene>
<reference evidence="1 2" key="1">
    <citation type="submission" date="2018-06" db="EMBL/GenBank/DDBJ databases">
        <title>Genome of strain Polynucleobacter sp. FUKU-NW-11.</title>
        <authorList>
            <person name="Hahn M.W."/>
        </authorList>
    </citation>
    <scope>NUCLEOTIDE SEQUENCE [LARGE SCALE GENOMIC DNA]</scope>
    <source>
        <strain evidence="2">FUKU-NW11</strain>
    </source>
</reference>
<dbReference type="Gene3D" id="3.40.50.150">
    <property type="entry name" value="Vaccinia Virus protein VP39"/>
    <property type="match status" value="1"/>
</dbReference>
<sequence length="211" mass="23357">MSGSKKVALGDLYPCLLDSTINTPFDAHYFYQGAWLGRKLKGLSVQNHVDIASSVLTVSVLSAFVDTIFVDYRPLKTNLVGLKSLPGDILNLPFESSSQPSVSCLHVIEHIGLGRYGDPLNPMGSFEAALELQRILMPEGNLYITLPVGRERICFNAHRIHFPETVLNLFPDLQLVDFSYVDDGGQFHPNAQIGLAKTLEYGCGLYHFKKT</sequence>
<organism evidence="1 2">
    <name type="scientific">Polynucleobacter paneuropaeus</name>
    <dbReference type="NCBI Taxonomy" id="2527775"/>
    <lineage>
        <taxon>Bacteria</taxon>
        <taxon>Pseudomonadati</taxon>
        <taxon>Pseudomonadota</taxon>
        <taxon>Betaproteobacteria</taxon>
        <taxon>Burkholderiales</taxon>
        <taxon>Burkholderiaceae</taxon>
        <taxon>Polynucleobacter</taxon>
    </lineage>
</organism>
<accession>A0ABX9FG27</accession>
<evidence type="ECO:0008006" key="3">
    <source>
        <dbReference type="Google" id="ProtNLM"/>
    </source>
</evidence>
<name>A0ABX9FG27_9BURK</name>
<protein>
    <recommendedName>
        <fullName evidence="3">DUF268 domain-containing protein</fullName>
    </recommendedName>
</protein>
<proteinExistence type="predicted"/>
<dbReference type="InterPro" id="IPR029063">
    <property type="entry name" value="SAM-dependent_MTases_sf"/>
</dbReference>